<comment type="caution">
    <text evidence="12">The sequence shown here is derived from an EMBL/GenBank/DDBJ whole genome shotgun (WGS) entry which is preliminary data.</text>
</comment>
<feature type="compositionally biased region" description="Polar residues" evidence="10">
    <location>
        <begin position="461"/>
        <end position="473"/>
    </location>
</feature>
<keyword evidence="4 9" id="KW-0863">Zinc-finger</keyword>
<evidence type="ECO:0000256" key="7">
    <source>
        <dbReference type="ARBA" id="ARBA00023163"/>
    </source>
</evidence>
<evidence type="ECO:0000256" key="9">
    <source>
        <dbReference type="PROSITE-ProRule" id="PRU00042"/>
    </source>
</evidence>
<organism evidence="12 13">
    <name type="scientific">Delitschia confertaspora ATCC 74209</name>
    <dbReference type="NCBI Taxonomy" id="1513339"/>
    <lineage>
        <taxon>Eukaryota</taxon>
        <taxon>Fungi</taxon>
        <taxon>Dikarya</taxon>
        <taxon>Ascomycota</taxon>
        <taxon>Pezizomycotina</taxon>
        <taxon>Dothideomycetes</taxon>
        <taxon>Pleosporomycetidae</taxon>
        <taxon>Pleosporales</taxon>
        <taxon>Delitschiaceae</taxon>
        <taxon>Delitschia</taxon>
    </lineage>
</organism>
<feature type="compositionally biased region" description="Polar residues" evidence="10">
    <location>
        <begin position="1"/>
        <end position="11"/>
    </location>
</feature>
<feature type="domain" description="C2H2-type" evidence="11">
    <location>
        <begin position="150"/>
        <end position="180"/>
    </location>
</feature>
<evidence type="ECO:0000256" key="4">
    <source>
        <dbReference type="ARBA" id="ARBA00022771"/>
    </source>
</evidence>
<evidence type="ECO:0000256" key="10">
    <source>
        <dbReference type="SAM" id="MobiDB-lite"/>
    </source>
</evidence>
<dbReference type="Gene3D" id="3.30.160.60">
    <property type="entry name" value="Classic Zinc Finger"/>
    <property type="match status" value="2"/>
</dbReference>
<dbReference type="InterPro" id="IPR051059">
    <property type="entry name" value="VerF-like"/>
</dbReference>
<evidence type="ECO:0000313" key="13">
    <source>
        <dbReference type="Proteomes" id="UP000799536"/>
    </source>
</evidence>
<feature type="region of interest" description="Disordered" evidence="10">
    <location>
        <begin position="579"/>
        <end position="656"/>
    </location>
</feature>
<dbReference type="AlphaFoldDB" id="A0A9P4MT99"/>
<protein>
    <recommendedName>
        <fullName evidence="11">C2H2-type domain-containing protein</fullName>
    </recommendedName>
</protein>
<feature type="compositionally biased region" description="Pro residues" evidence="10">
    <location>
        <begin position="585"/>
        <end position="594"/>
    </location>
</feature>
<keyword evidence="6" id="KW-0805">Transcription regulation</keyword>
<feature type="region of interest" description="Disordered" evidence="10">
    <location>
        <begin position="1"/>
        <end position="148"/>
    </location>
</feature>
<keyword evidence="8" id="KW-0539">Nucleus</keyword>
<keyword evidence="5" id="KW-0862">Zinc</keyword>
<keyword evidence="2" id="KW-0479">Metal-binding</keyword>
<feature type="compositionally biased region" description="Polar residues" evidence="10">
    <location>
        <begin position="635"/>
        <end position="656"/>
    </location>
</feature>
<evidence type="ECO:0000256" key="3">
    <source>
        <dbReference type="ARBA" id="ARBA00022737"/>
    </source>
</evidence>
<feature type="compositionally biased region" description="Acidic residues" evidence="10">
    <location>
        <begin position="113"/>
        <end position="135"/>
    </location>
</feature>
<feature type="compositionally biased region" description="Low complexity" evidence="10">
    <location>
        <begin position="391"/>
        <end position="411"/>
    </location>
</feature>
<gene>
    <name evidence="12" type="ORF">GQ43DRAFT_74576</name>
</gene>
<dbReference type="Proteomes" id="UP000799536">
    <property type="component" value="Unassembled WGS sequence"/>
</dbReference>
<dbReference type="PANTHER" id="PTHR40626:SF32">
    <property type="entry name" value="ZINC FINGER PROTEIN RST2"/>
    <property type="match status" value="1"/>
</dbReference>
<evidence type="ECO:0000256" key="1">
    <source>
        <dbReference type="ARBA" id="ARBA00004123"/>
    </source>
</evidence>
<comment type="subcellular location">
    <subcellularLocation>
        <location evidence="1">Nucleus</location>
    </subcellularLocation>
</comment>
<dbReference type="OrthoDB" id="624345at2759"/>
<keyword evidence="3" id="KW-0677">Repeat</keyword>
<evidence type="ECO:0000256" key="2">
    <source>
        <dbReference type="ARBA" id="ARBA00022723"/>
    </source>
</evidence>
<feature type="region of interest" description="Disordered" evidence="10">
    <location>
        <begin position="213"/>
        <end position="259"/>
    </location>
</feature>
<dbReference type="GO" id="GO:0000785">
    <property type="term" value="C:chromatin"/>
    <property type="evidence" value="ECO:0007669"/>
    <property type="project" value="TreeGrafter"/>
</dbReference>
<feature type="region of interest" description="Disordered" evidence="10">
    <location>
        <begin position="450"/>
        <end position="504"/>
    </location>
</feature>
<dbReference type="GO" id="GO:0005634">
    <property type="term" value="C:nucleus"/>
    <property type="evidence" value="ECO:0007669"/>
    <property type="project" value="UniProtKB-SubCell"/>
</dbReference>
<accession>A0A9P4MT99</accession>
<dbReference type="SUPFAM" id="SSF57667">
    <property type="entry name" value="beta-beta-alpha zinc fingers"/>
    <property type="match status" value="1"/>
</dbReference>
<proteinExistence type="predicted"/>
<feature type="compositionally biased region" description="Low complexity" evidence="10">
    <location>
        <begin position="17"/>
        <end position="31"/>
    </location>
</feature>
<feature type="compositionally biased region" description="Basic and acidic residues" evidence="10">
    <location>
        <begin position="414"/>
        <end position="427"/>
    </location>
</feature>
<dbReference type="FunFam" id="3.30.160.60:FF:000606">
    <property type="entry name" value="C2H2 transcription factor, putative"/>
    <property type="match status" value="1"/>
</dbReference>
<feature type="compositionally biased region" description="Low complexity" evidence="10">
    <location>
        <begin position="323"/>
        <end position="339"/>
    </location>
</feature>
<evidence type="ECO:0000256" key="8">
    <source>
        <dbReference type="ARBA" id="ARBA00023242"/>
    </source>
</evidence>
<evidence type="ECO:0000259" key="11">
    <source>
        <dbReference type="PROSITE" id="PS50157"/>
    </source>
</evidence>
<evidence type="ECO:0000256" key="5">
    <source>
        <dbReference type="ARBA" id="ARBA00022833"/>
    </source>
</evidence>
<dbReference type="GO" id="GO:0051701">
    <property type="term" value="P:biological process involved in interaction with host"/>
    <property type="evidence" value="ECO:0007669"/>
    <property type="project" value="UniProtKB-ARBA"/>
</dbReference>
<dbReference type="InterPro" id="IPR013087">
    <property type="entry name" value="Znf_C2H2_type"/>
</dbReference>
<reference evidence="12" key="1">
    <citation type="journal article" date="2020" name="Stud. Mycol.">
        <title>101 Dothideomycetes genomes: a test case for predicting lifestyles and emergence of pathogens.</title>
        <authorList>
            <person name="Haridas S."/>
            <person name="Albert R."/>
            <person name="Binder M."/>
            <person name="Bloem J."/>
            <person name="Labutti K."/>
            <person name="Salamov A."/>
            <person name="Andreopoulos B."/>
            <person name="Baker S."/>
            <person name="Barry K."/>
            <person name="Bills G."/>
            <person name="Bluhm B."/>
            <person name="Cannon C."/>
            <person name="Castanera R."/>
            <person name="Culley D."/>
            <person name="Daum C."/>
            <person name="Ezra D."/>
            <person name="Gonzalez J."/>
            <person name="Henrissat B."/>
            <person name="Kuo A."/>
            <person name="Liang C."/>
            <person name="Lipzen A."/>
            <person name="Lutzoni F."/>
            <person name="Magnuson J."/>
            <person name="Mondo S."/>
            <person name="Nolan M."/>
            <person name="Ohm R."/>
            <person name="Pangilinan J."/>
            <person name="Park H.-J."/>
            <person name="Ramirez L."/>
            <person name="Alfaro M."/>
            <person name="Sun H."/>
            <person name="Tritt A."/>
            <person name="Yoshinaga Y."/>
            <person name="Zwiers L.-H."/>
            <person name="Turgeon B."/>
            <person name="Goodwin S."/>
            <person name="Spatafora J."/>
            <person name="Crous P."/>
            <person name="Grigoriev I."/>
        </authorList>
    </citation>
    <scope>NUCLEOTIDE SEQUENCE</scope>
    <source>
        <strain evidence="12">ATCC 74209</strain>
    </source>
</reference>
<evidence type="ECO:0000313" key="12">
    <source>
        <dbReference type="EMBL" id="KAF2205029.1"/>
    </source>
</evidence>
<dbReference type="GO" id="GO:0000981">
    <property type="term" value="F:DNA-binding transcription factor activity, RNA polymerase II-specific"/>
    <property type="evidence" value="ECO:0007669"/>
    <property type="project" value="InterPro"/>
</dbReference>
<dbReference type="InterPro" id="IPR036236">
    <property type="entry name" value="Znf_C2H2_sf"/>
</dbReference>
<feature type="compositionally biased region" description="Pro residues" evidence="10">
    <location>
        <begin position="483"/>
        <end position="494"/>
    </location>
</feature>
<evidence type="ECO:0000256" key="6">
    <source>
        <dbReference type="ARBA" id="ARBA00023015"/>
    </source>
</evidence>
<dbReference type="PANTHER" id="PTHR40626">
    <property type="entry name" value="MIP31509P"/>
    <property type="match status" value="1"/>
</dbReference>
<keyword evidence="13" id="KW-1185">Reference proteome</keyword>
<dbReference type="PROSITE" id="PS50157">
    <property type="entry name" value="ZINC_FINGER_C2H2_2"/>
    <property type="match status" value="2"/>
</dbReference>
<dbReference type="GO" id="GO:0000978">
    <property type="term" value="F:RNA polymerase II cis-regulatory region sequence-specific DNA binding"/>
    <property type="evidence" value="ECO:0007669"/>
    <property type="project" value="InterPro"/>
</dbReference>
<dbReference type="GO" id="GO:0008270">
    <property type="term" value="F:zinc ion binding"/>
    <property type="evidence" value="ECO:0007669"/>
    <property type="project" value="UniProtKB-KW"/>
</dbReference>
<feature type="compositionally biased region" description="Basic and acidic residues" evidence="10">
    <location>
        <begin position="37"/>
        <end position="48"/>
    </location>
</feature>
<feature type="region of interest" description="Disordered" evidence="10">
    <location>
        <begin position="305"/>
        <end position="427"/>
    </location>
</feature>
<keyword evidence="7" id="KW-0804">Transcription</keyword>
<dbReference type="EMBL" id="ML993863">
    <property type="protein sequence ID" value="KAF2205029.1"/>
    <property type="molecule type" value="Genomic_DNA"/>
</dbReference>
<name>A0A9P4MT99_9PLEO</name>
<dbReference type="FunFam" id="3.30.160.60:FF:000758">
    <property type="entry name" value="C2H2 transcription factor, putative"/>
    <property type="match status" value="1"/>
</dbReference>
<sequence>MAGFQAVNTTLAPPESQTRTGGDTTPTTPRQNPKLLSDTEPREDRQVEDPQAEDPQAEDPAARTPTRSSFGGLAAQRALPEQPLTPPREYSQTPSRKSTLDRENSHRSTQSLDSEDIIMGGEDEAPEGSDAESVDGDTNRPSKKKKGQRFFCTNFPPCQLSFTRSEHLARHIRKHTGERPFQCHCSRRFSRLDNLRQHAQTVHVNEDIPGDSLAATGTRFQRQIRTDRVRPPGARSRASTFGSQGGHSRGHSRNLSASSIASTASNISVSQAQDLRRPPPPLAIANDATARARLSLNASEIYNPPLMGSPGPQIVEYSGQSNGATTPTSTTLSTGPDSPGRYEPGLQSPFPAASRSATWGMRTPGRRLSVPSGAAPSTPGNFSPRGGPLFSGASSTYSSQSSVYGSPTTSSFPDSRRESFSNADADLRRRTWHPGTYAALGPRPATSGLGYYQTLDAPRPSFTSQPAAAQTTRLPGIESFDRAPPPPLLPPRRQPSPMQLDTSHPATYHAPIEQLAPLPNHRKRSSMSWENTLQKDITRLHIASPTTSQRDWAQSYTAHGPTAVSPATLAHTGQAYHYEQSAGYGPPPVQIPPRNPDRLSQEHPDTPRKNKRLGWYQGPPPTTQQLTSQPGRVVQRTSPEDSSSSEGVPTPLNQPATEYHPAIVHSNGYLEAHPAGVSAQEPKLAPALPMIETTPMQFPSAFYPSNSLPASGYRTESMPNTGSLDFGHRTPTAPRSNDLTALDVLVTVAAEQQAVGQRS</sequence>
<feature type="domain" description="C2H2-type" evidence="11">
    <location>
        <begin position="181"/>
        <end position="208"/>
    </location>
</feature>
<feature type="compositionally biased region" description="Basic and acidic residues" evidence="10">
    <location>
        <begin position="595"/>
        <end position="608"/>
    </location>
</feature>